<evidence type="ECO:0000256" key="9">
    <source>
        <dbReference type="ARBA" id="ARBA00023170"/>
    </source>
</evidence>
<dbReference type="PRINTS" id="PR01534">
    <property type="entry name" value="VOMERONASL1R"/>
</dbReference>
<dbReference type="GO" id="GO:0019236">
    <property type="term" value="P:response to pheromone"/>
    <property type="evidence" value="ECO:0007669"/>
    <property type="project" value="UniProtKB-KW"/>
</dbReference>
<dbReference type="GO" id="GO:0005886">
    <property type="term" value="C:plasma membrane"/>
    <property type="evidence" value="ECO:0000318"/>
    <property type="project" value="GO_Central"/>
</dbReference>
<organism evidence="13 14">
    <name type="scientific">Ornithorhynchus anatinus</name>
    <name type="common">Duckbill platypus</name>
    <dbReference type="NCBI Taxonomy" id="9258"/>
    <lineage>
        <taxon>Eukaryota</taxon>
        <taxon>Metazoa</taxon>
        <taxon>Chordata</taxon>
        <taxon>Craniata</taxon>
        <taxon>Vertebrata</taxon>
        <taxon>Euteleostomi</taxon>
        <taxon>Mammalia</taxon>
        <taxon>Monotremata</taxon>
        <taxon>Ornithorhynchidae</taxon>
        <taxon>Ornithorhynchus</taxon>
    </lineage>
</organism>
<evidence type="ECO:0000256" key="1">
    <source>
        <dbReference type="ARBA" id="ARBA00004651"/>
    </source>
</evidence>
<dbReference type="RefSeq" id="NP_001240589.1">
    <property type="nucleotide sequence ID" value="NM_001253660.1"/>
</dbReference>
<evidence type="ECO:0000256" key="7">
    <source>
        <dbReference type="ARBA" id="ARBA00023040"/>
    </source>
</evidence>
<feature type="transmembrane region" description="Helical" evidence="11">
    <location>
        <begin position="83"/>
        <end position="104"/>
    </location>
</feature>
<dbReference type="GO" id="GO:0016503">
    <property type="term" value="F:pheromone receptor activity"/>
    <property type="evidence" value="ECO:0007669"/>
    <property type="project" value="InterPro"/>
</dbReference>
<reference evidence="13" key="3">
    <citation type="submission" date="2025-09" db="UniProtKB">
        <authorList>
            <consortium name="Ensembl"/>
        </authorList>
    </citation>
    <scope>IDENTIFICATION</scope>
    <source>
        <strain evidence="13">Glennie</strain>
    </source>
</reference>
<dbReference type="GeneTree" id="ENSGT01030000234553"/>
<feature type="transmembrane region" description="Helical" evidence="11">
    <location>
        <begin position="268"/>
        <end position="289"/>
    </location>
</feature>
<comment type="similarity">
    <text evidence="2 11">Belongs to the G-protein coupled receptor 1 family.</text>
</comment>
<keyword evidence="3 11" id="KW-1003">Cell membrane</keyword>
<accession>A0A6I8NGV6</accession>
<keyword evidence="4 11" id="KW-0589">Pheromone response</keyword>
<evidence type="ECO:0000256" key="5">
    <source>
        <dbReference type="ARBA" id="ARBA00022692"/>
    </source>
</evidence>
<dbReference type="CTD" id="100311306"/>
<dbReference type="FunFam" id="1.20.1070.10:FF:000081">
    <property type="entry name" value="Vomeronasal type-1 receptor"/>
    <property type="match status" value="1"/>
</dbReference>
<dbReference type="PANTHER" id="PTHR24062">
    <property type="entry name" value="VOMERONASAL TYPE-1 RECEPTOR"/>
    <property type="match status" value="1"/>
</dbReference>
<gene>
    <name evidence="13" type="primary">ORNANAV1R3268</name>
</gene>
<feature type="domain" description="G-protein coupled receptors family 1 profile" evidence="12">
    <location>
        <begin position="22"/>
        <end position="286"/>
    </location>
</feature>
<dbReference type="KEGG" id="oaa:100311306"/>
<dbReference type="OrthoDB" id="9606139at2759"/>
<dbReference type="InParanoid" id="A0A6I8NGV6"/>
<dbReference type="OMA" id="PTTSWWA"/>
<reference evidence="13" key="2">
    <citation type="submission" date="2025-08" db="UniProtKB">
        <authorList>
            <consortium name="Ensembl"/>
        </authorList>
    </citation>
    <scope>IDENTIFICATION</scope>
    <source>
        <strain evidence="13">Glennie</strain>
    </source>
</reference>
<keyword evidence="7 11" id="KW-0297">G-protein coupled receptor</keyword>
<keyword evidence="10 11" id="KW-0807">Transducer</keyword>
<dbReference type="Proteomes" id="UP000002279">
    <property type="component" value="Chromosome 2"/>
</dbReference>
<dbReference type="AlphaFoldDB" id="A0A6I8NGV6"/>
<evidence type="ECO:0000256" key="4">
    <source>
        <dbReference type="ARBA" id="ARBA00022507"/>
    </source>
</evidence>
<feature type="transmembrane region" description="Helical" evidence="11">
    <location>
        <begin position="232"/>
        <end position="248"/>
    </location>
</feature>
<feature type="transmembrane region" description="Helical" evidence="11">
    <location>
        <begin position="6"/>
        <end position="30"/>
    </location>
</feature>
<dbReference type="Pfam" id="PF03402">
    <property type="entry name" value="V1R"/>
    <property type="match status" value="1"/>
</dbReference>
<dbReference type="Ensembl" id="ENSOANT00000056144.1">
    <property type="protein sequence ID" value="ENSOANP00000039936.1"/>
    <property type="gene ID" value="ENSOANG00000046336.1"/>
</dbReference>
<evidence type="ECO:0000313" key="14">
    <source>
        <dbReference type="Proteomes" id="UP000002279"/>
    </source>
</evidence>
<evidence type="ECO:0000256" key="10">
    <source>
        <dbReference type="ARBA" id="ARBA00023224"/>
    </source>
</evidence>
<reference evidence="13 14" key="1">
    <citation type="journal article" date="2008" name="Nature">
        <title>Genome analysis of the platypus reveals unique signatures of evolution.</title>
        <authorList>
            <person name="Warren W.C."/>
            <person name="Hillier L.W."/>
            <person name="Marshall Graves J.A."/>
            <person name="Birney E."/>
            <person name="Ponting C.P."/>
            <person name="Grutzner F."/>
            <person name="Belov K."/>
            <person name="Miller W."/>
            <person name="Clarke L."/>
            <person name="Chinwalla A.T."/>
            <person name="Yang S.P."/>
            <person name="Heger A."/>
            <person name="Locke D.P."/>
            <person name="Miethke P."/>
            <person name="Waters P.D."/>
            <person name="Veyrunes F."/>
            <person name="Fulton L."/>
            <person name="Fulton B."/>
            <person name="Graves T."/>
            <person name="Wallis J."/>
            <person name="Puente X.S."/>
            <person name="Lopez-Otin C."/>
            <person name="Ordonez G.R."/>
            <person name="Eichler E.E."/>
            <person name="Chen L."/>
            <person name="Cheng Z."/>
            <person name="Deakin J.E."/>
            <person name="Alsop A."/>
            <person name="Thompson K."/>
            <person name="Kirby P."/>
            <person name="Papenfuss A.T."/>
            <person name="Wakefield M.J."/>
            <person name="Olender T."/>
            <person name="Lancet D."/>
            <person name="Huttley G.A."/>
            <person name="Smit A.F."/>
            <person name="Pask A."/>
            <person name="Temple-Smith P."/>
            <person name="Batzer M.A."/>
            <person name="Walker J.A."/>
            <person name="Konkel M.K."/>
            <person name="Harris R.S."/>
            <person name="Whittington C.M."/>
            <person name="Wong E.S."/>
            <person name="Gemmell N.J."/>
            <person name="Buschiazzo E."/>
            <person name="Vargas Jentzsch I.M."/>
            <person name="Merkel A."/>
            <person name="Schmitz J."/>
            <person name="Zemann A."/>
            <person name="Churakov G."/>
            <person name="Kriegs J.O."/>
            <person name="Brosius J."/>
            <person name="Murchison E.P."/>
            <person name="Sachidanandam R."/>
            <person name="Smith C."/>
            <person name="Hannon G.J."/>
            <person name="Tsend-Ayush E."/>
            <person name="McMillan D."/>
            <person name="Attenborough R."/>
            <person name="Rens W."/>
            <person name="Ferguson-Smith M."/>
            <person name="Lefevre C.M."/>
            <person name="Sharp J.A."/>
            <person name="Nicholas K.R."/>
            <person name="Ray D.A."/>
            <person name="Kube M."/>
            <person name="Reinhardt R."/>
            <person name="Pringle T.H."/>
            <person name="Taylor J."/>
            <person name="Jones R.C."/>
            <person name="Nixon B."/>
            <person name="Dacheux J.L."/>
            <person name="Niwa H."/>
            <person name="Sekita Y."/>
            <person name="Huang X."/>
            <person name="Stark A."/>
            <person name="Kheradpour P."/>
            <person name="Kellis M."/>
            <person name="Flicek P."/>
            <person name="Chen Y."/>
            <person name="Webber C."/>
            <person name="Hardison R."/>
            <person name="Nelson J."/>
            <person name="Hallsworth-Pepin K."/>
            <person name="Delehaunty K."/>
            <person name="Markovic C."/>
            <person name="Minx P."/>
            <person name="Feng Y."/>
            <person name="Kremitzki C."/>
            <person name="Mitreva M."/>
            <person name="Glasscock J."/>
            <person name="Wylie T."/>
            <person name="Wohldmann P."/>
            <person name="Thiru P."/>
            <person name="Nhan M.N."/>
            <person name="Pohl C.S."/>
            <person name="Smith S.M."/>
            <person name="Hou S."/>
            <person name="Nefedov M."/>
            <person name="de Jong P.J."/>
            <person name="Renfree M.B."/>
            <person name="Mardis E.R."/>
            <person name="Wilson R.K."/>
        </authorList>
    </citation>
    <scope>NUCLEOTIDE SEQUENCE [LARGE SCALE GENOMIC DNA]</scope>
    <source>
        <strain evidence="13 14">Glennie</strain>
    </source>
</reference>
<evidence type="ECO:0000256" key="8">
    <source>
        <dbReference type="ARBA" id="ARBA00023136"/>
    </source>
</evidence>
<name>A0A6I8NGV6_ORNAN</name>
<keyword evidence="5 11" id="KW-0812">Transmembrane</keyword>
<dbReference type="InterPro" id="IPR004072">
    <property type="entry name" value="Vmron_rcpt_1"/>
</dbReference>
<feature type="transmembrane region" description="Helical" evidence="11">
    <location>
        <begin position="190"/>
        <end position="211"/>
    </location>
</feature>
<evidence type="ECO:0000256" key="2">
    <source>
        <dbReference type="ARBA" id="ARBA00010663"/>
    </source>
</evidence>
<dbReference type="InterPro" id="IPR017452">
    <property type="entry name" value="GPCR_Rhodpsn_7TM"/>
</dbReference>
<dbReference type="GeneID" id="100311306"/>
<evidence type="ECO:0000256" key="6">
    <source>
        <dbReference type="ARBA" id="ARBA00022989"/>
    </source>
</evidence>
<evidence type="ECO:0000256" key="3">
    <source>
        <dbReference type="ARBA" id="ARBA00022475"/>
    </source>
</evidence>
<sequence length="309" mass="34446">MNATEISFGMVMLLQISIGVAMNAFLLLFYTRMVSSNPKRSFSDLILAHLALANTIILLTLGVPETISIWGLRNFLGNVGCKVLIYLYRVARGLAICTTCLLSVFQAVTISPTTSWWAGVKARLPRYVLPSCTLALILNMLVDFDTTLFMTGPQNGSRVRMILDLKYCSKVIESVETALVISVVLSLRDLLFVGLMSLSSGYMVFVLHRHHGQVRHLRRPGHSQRAVPEVRVAKKVVALVAFYVLLYGRQSVTLSVLLNTRGHFPLLVSSHMVLSFTFSALSPFLVMHGDRRMRTFWRKGPPLSNVDDS</sequence>
<evidence type="ECO:0000256" key="11">
    <source>
        <dbReference type="RuleBase" id="RU364061"/>
    </source>
</evidence>
<keyword evidence="14" id="KW-1185">Reference proteome</keyword>
<comment type="subcellular location">
    <subcellularLocation>
        <location evidence="1 11">Cell membrane</location>
        <topology evidence="1 11">Multi-pass membrane protein</topology>
    </subcellularLocation>
</comment>
<protein>
    <recommendedName>
        <fullName evidence="11">Vomeronasal type-1 receptor</fullName>
    </recommendedName>
</protein>
<dbReference type="GO" id="GO:0005550">
    <property type="term" value="F:pheromone binding"/>
    <property type="evidence" value="ECO:0000318"/>
    <property type="project" value="GO_Central"/>
</dbReference>
<feature type="transmembrane region" description="Helical" evidence="11">
    <location>
        <begin position="42"/>
        <end position="63"/>
    </location>
</feature>
<dbReference type="PROSITE" id="PS50262">
    <property type="entry name" value="G_PROTEIN_RECEP_F1_2"/>
    <property type="match status" value="1"/>
</dbReference>
<keyword evidence="8 11" id="KW-0472">Membrane</keyword>
<dbReference type="SUPFAM" id="SSF81321">
    <property type="entry name" value="Family A G protein-coupled receptor-like"/>
    <property type="match status" value="1"/>
</dbReference>
<dbReference type="Gene3D" id="1.20.1070.10">
    <property type="entry name" value="Rhodopsin 7-helix transmembrane proteins"/>
    <property type="match status" value="1"/>
</dbReference>
<evidence type="ECO:0000313" key="13">
    <source>
        <dbReference type="Ensembl" id="ENSOANP00000039936.1"/>
    </source>
</evidence>
<proteinExistence type="inferred from homology"/>
<keyword evidence="6 11" id="KW-1133">Transmembrane helix</keyword>
<evidence type="ECO:0000259" key="12">
    <source>
        <dbReference type="PROSITE" id="PS50262"/>
    </source>
</evidence>
<keyword evidence="9 11" id="KW-0675">Receptor</keyword>
<dbReference type="GO" id="GO:0007606">
    <property type="term" value="P:sensory perception of chemical stimulus"/>
    <property type="evidence" value="ECO:0007669"/>
    <property type="project" value="UniProtKB-ARBA"/>
</dbReference>